<evidence type="ECO:0000256" key="1">
    <source>
        <dbReference type="SAM" id="Phobius"/>
    </source>
</evidence>
<keyword evidence="1" id="KW-0812">Transmembrane</keyword>
<keyword evidence="1" id="KW-1133">Transmembrane helix</keyword>
<sequence length="185" mass="19431">MTGHFRRDESGVALGLAVILVVLIGALAAGLLAVVRSDLEGTIQMNRGGRALHLADAGARAAAAQLRADAVPGHYDADGADNTGWAYVPPDGGTPGETLALGEGAVTTTIRYLIPAKTAAQQRDGRYAPERVPAGLPDYPGRDFFLAVSEGSSGGTRLKVEVIFYAKASGDSHEVVQWSWREVYK</sequence>
<proteinExistence type="predicted"/>
<dbReference type="EMBL" id="CADCUV010000026">
    <property type="protein sequence ID" value="CAA9389663.1"/>
    <property type="molecule type" value="Genomic_DNA"/>
</dbReference>
<protein>
    <recommendedName>
        <fullName evidence="3">Type 4 fimbrial biogenesis protein PilX N-terminal domain-containing protein</fullName>
    </recommendedName>
</protein>
<evidence type="ECO:0000313" key="2">
    <source>
        <dbReference type="EMBL" id="CAA9389663.1"/>
    </source>
</evidence>
<organism evidence="2">
    <name type="scientific">uncultured Rubrobacteraceae bacterium</name>
    <dbReference type="NCBI Taxonomy" id="349277"/>
    <lineage>
        <taxon>Bacteria</taxon>
        <taxon>Bacillati</taxon>
        <taxon>Actinomycetota</taxon>
        <taxon>Rubrobacteria</taxon>
        <taxon>Rubrobacterales</taxon>
        <taxon>Rubrobacteraceae</taxon>
        <taxon>environmental samples</taxon>
    </lineage>
</organism>
<name>A0A6J4NQH6_9ACTN</name>
<accession>A0A6J4NQH6</accession>
<gene>
    <name evidence="2" type="ORF">AVDCRST_MAG22-503</name>
</gene>
<feature type="transmembrane region" description="Helical" evidence="1">
    <location>
        <begin position="12"/>
        <end position="35"/>
    </location>
</feature>
<reference evidence="2" key="1">
    <citation type="submission" date="2020-02" db="EMBL/GenBank/DDBJ databases">
        <authorList>
            <person name="Meier V. D."/>
        </authorList>
    </citation>
    <scope>NUCLEOTIDE SEQUENCE</scope>
    <source>
        <strain evidence="2">AVDCRST_MAG22</strain>
    </source>
</reference>
<evidence type="ECO:0008006" key="3">
    <source>
        <dbReference type="Google" id="ProtNLM"/>
    </source>
</evidence>
<dbReference type="AlphaFoldDB" id="A0A6J4NQH6"/>
<keyword evidence="1" id="KW-0472">Membrane</keyword>